<protein>
    <submittedName>
        <fullName evidence="1">Uncharacterized protein</fullName>
    </submittedName>
</protein>
<reference evidence="1 2" key="1">
    <citation type="journal article" date="2010" name="Science">
        <title>Genomic comparison of the ants Camponotus floridanus and Harpegnathos saltator.</title>
        <authorList>
            <person name="Bonasio R."/>
            <person name="Zhang G."/>
            <person name="Ye C."/>
            <person name="Mutti N.S."/>
            <person name="Fang X."/>
            <person name="Qin N."/>
            <person name="Donahue G."/>
            <person name="Yang P."/>
            <person name="Li Q."/>
            <person name="Li C."/>
            <person name="Zhang P."/>
            <person name="Huang Z."/>
            <person name="Berger S.L."/>
            <person name="Reinberg D."/>
            <person name="Wang J."/>
            <person name="Liebig J."/>
        </authorList>
    </citation>
    <scope>NUCLEOTIDE SEQUENCE [LARGE SCALE GENOMIC DNA]</scope>
    <source>
        <strain evidence="2">C129</strain>
    </source>
</reference>
<organism evidence="2">
    <name type="scientific">Camponotus floridanus</name>
    <name type="common">Florida carpenter ant</name>
    <dbReference type="NCBI Taxonomy" id="104421"/>
    <lineage>
        <taxon>Eukaryota</taxon>
        <taxon>Metazoa</taxon>
        <taxon>Ecdysozoa</taxon>
        <taxon>Arthropoda</taxon>
        <taxon>Hexapoda</taxon>
        <taxon>Insecta</taxon>
        <taxon>Pterygota</taxon>
        <taxon>Neoptera</taxon>
        <taxon>Endopterygota</taxon>
        <taxon>Hymenoptera</taxon>
        <taxon>Apocrita</taxon>
        <taxon>Aculeata</taxon>
        <taxon>Formicoidea</taxon>
        <taxon>Formicidae</taxon>
        <taxon>Formicinae</taxon>
        <taxon>Camponotus</taxon>
    </lineage>
</organism>
<dbReference type="EMBL" id="GL435076">
    <property type="protein sequence ID" value="EFN74055.1"/>
    <property type="molecule type" value="Genomic_DNA"/>
</dbReference>
<name>E1ZXN5_CAMFO</name>
<evidence type="ECO:0000313" key="1">
    <source>
        <dbReference type="EMBL" id="EFN74055.1"/>
    </source>
</evidence>
<feature type="non-terminal residue" evidence="1">
    <location>
        <position position="1"/>
    </location>
</feature>
<keyword evidence="2" id="KW-1185">Reference proteome</keyword>
<dbReference type="InParanoid" id="E1ZXN5"/>
<dbReference type="Proteomes" id="UP000000311">
    <property type="component" value="Unassembled WGS sequence"/>
</dbReference>
<dbReference type="AlphaFoldDB" id="E1ZXN5"/>
<proteinExistence type="predicted"/>
<feature type="non-terminal residue" evidence="1">
    <location>
        <position position="60"/>
    </location>
</feature>
<evidence type="ECO:0000313" key="2">
    <source>
        <dbReference type="Proteomes" id="UP000000311"/>
    </source>
</evidence>
<accession>E1ZXN5</accession>
<gene>
    <name evidence="1" type="ORF">EAG_04444</name>
</gene>
<sequence length="60" mass="7075">FIVAEFSDGIQVIPKMWLQNKDLCKYPSHYKTDSRIRKAIEKEEPPASDWSSFKIERIFG</sequence>